<protein>
    <submittedName>
        <fullName evidence="10">Unplaced genomic scaffold GYMLUscaffold_58, whole genome shotgun sequence</fullName>
    </submittedName>
</protein>
<accession>A0A0D0BZS7</accession>
<gene>
    <name evidence="10" type="ORF">GYMLUDRAFT_76531</name>
</gene>
<feature type="domain" description="PHD-type" evidence="9">
    <location>
        <begin position="477"/>
        <end position="528"/>
    </location>
</feature>
<keyword evidence="1" id="KW-0479">Metal-binding</keyword>
<keyword evidence="8" id="KW-0472">Membrane</keyword>
<dbReference type="Gene3D" id="2.130.10.30">
    <property type="entry name" value="Regulator of chromosome condensation 1/beta-lactamase-inhibitor protein II"/>
    <property type="match status" value="2"/>
</dbReference>
<feature type="repeat" description="RCC1" evidence="6">
    <location>
        <begin position="261"/>
        <end position="316"/>
    </location>
</feature>
<feature type="transmembrane region" description="Helical" evidence="8">
    <location>
        <begin position="619"/>
        <end position="640"/>
    </location>
</feature>
<dbReference type="InterPro" id="IPR001965">
    <property type="entry name" value="Znf_PHD"/>
</dbReference>
<feature type="repeat" description="RCC1" evidence="6">
    <location>
        <begin position="77"/>
        <end position="141"/>
    </location>
</feature>
<dbReference type="InterPro" id="IPR000408">
    <property type="entry name" value="Reg_chr_condens"/>
</dbReference>
<evidence type="ECO:0000256" key="2">
    <source>
        <dbReference type="ARBA" id="ARBA00022737"/>
    </source>
</evidence>
<dbReference type="PROSITE" id="PS00626">
    <property type="entry name" value="RCC1_2"/>
    <property type="match status" value="2"/>
</dbReference>
<dbReference type="PROSITE" id="PS01359">
    <property type="entry name" value="ZF_PHD_1"/>
    <property type="match status" value="1"/>
</dbReference>
<dbReference type="HOGENOM" id="CLU_005210_7_1_1"/>
<evidence type="ECO:0000313" key="11">
    <source>
        <dbReference type="Proteomes" id="UP000053593"/>
    </source>
</evidence>
<evidence type="ECO:0000256" key="1">
    <source>
        <dbReference type="ARBA" id="ARBA00022723"/>
    </source>
</evidence>
<feature type="repeat" description="RCC1" evidence="6">
    <location>
        <begin position="371"/>
        <end position="425"/>
    </location>
</feature>
<feature type="compositionally biased region" description="Acidic residues" evidence="7">
    <location>
        <begin position="581"/>
        <end position="592"/>
    </location>
</feature>
<name>A0A0D0BZS7_9AGAR</name>
<dbReference type="PROSITE" id="PS50016">
    <property type="entry name" value="ZF_PHD_2"/>
    <property type="match status" value="1"/>
</dbReference>
<evidence type="ECO:0000259" key="9">
    <source>
        <dbReference type="PROSITE" id="PS50016"/>
    </source>
</evidence>
<organism evidence="10 11">
    <name type="scientific">Collybiopsis luxurians FD-317 M1</name>
    <dbReference type="NCBI Taxonomy" id="944289"/>
    <lineage>
        <taxon>Eukaryota</taxon>
        <taxon>Fungi</taxon>
        <taxon>Dikarya</taxon>
        <taxon>Basidiomycota</taxon>
        <taxon>Agaricomycotina</taxon>
        <taxon>Agaricomycetes</taxon>
        <taxon>Agaricomycetidae</taxon>
        <taxon>Agaricales</taxon>
        <taxon>Marasmiineae</taxon>
        <taxon>Omphalotaceae</taxon>
        <taxon>Collybiopsis</taxon>
        <taxon>Collybiopsis luxurians</taxon>
    </lineage>
</organism>
<evidence type="ECO:0000313" key="10">
    <source>
        <dbReference type="EMBL" id="KIK55454.1"/>
    </source>
</evidence>
<evidence type="ECO:0000256" key="7">
    <source>
        <dbReference type="SAM" id="MobiDB-lite"/>
    </source>
</evidence>
<dbReference type="Pfam" id="PF25390">
    <property type="entry name" value="WD40_RLD"/>
    <property type="match status" value="1"/>
</dbReference>
<keyword evidence="8" id="KW-0812">Transmembrane</keyword>
<dbReference type="Gene3D" id="3.30.40.10">
    <property type="entry name" value="Zinc/RING finger domain, C3HC4 (zinc finger)"/>
    <property type="match status" value="1"/>
</dbReference>
<dbReference type="EMBL" id="KN834806">
    <property type="protein sequence ID" value="KIK55454.1"/>
    <property type="molecule type" value="Genomic_DNA"/>
</dbReference>
<dbReference type="GO" id="GO:0031267">
    <property type="term" value="F:small GTPase binding"/>
    <property type="evidence" value="ECO:0007669"/>
    <property type="project" value="TreeGrafter"/>
</dbReference>
<keyword evidence="2" id="KW-0677">Repeat</keyword>
<evidence type="ECO:0000256" key="5">
    <source>
        <dbReference type="PROSITE-ProRule" id="PRU00146"/>
    </source>
</evidence>
<keyword evidence="11" id="KW-1185">Reference proteome</keyword>
<dbReference type="GO" id="GO:0016020">
    <property type="term" value="C:membrane"/>
    <property type="evidence" value="ECO:0007669"/>
    <property type="project" value="TreeGrafter"/>
</dbReference>
<evidence type="ECO:0000256" key="3">
    <source>
        <dbReference type="ARBA" id="ARBA00022771"/>
    </source>
</evidence>
<dbReference type="InterPro" id="IPR009091">
    <property type="entry name" value="RCC1/BLIP-II"/>
</dbReference>
<dbReference type="PRINTS" id="PR00633">
    <property type="entry name" value="RCCNDNSATION"/>
</dbReference>
<dbReference type="PROSITE" id="PS50012">
    <property type="entry name" value="RCC1_3"/>
    <property type="match status" value="4"/>
</dbReference>
<dbReference type="InterPro" id="IPR013083">
    <property type="entry name" value="Znf_RING/FYVE/PHD"/>
</dbReference>
<dbReference type="InterPro" id="IPR019787">
    <property type="entry name" value="Znf_PHD-finger"/>
</dbReference>
<keyword evidence="4" id="KW-0862">Zinc</keyword>
<proteinExistence type="predicted"/>
<dbReference type="GO" id="GO:0008270">
    <property type="term" value="F:zinc ion binding"/>
    <property type="evidence" value="ECO:0007669"/>
    <property type="project" value="UniProtKB-KW"/>
</dbReference>
<dbReference type="PANTHER" id="PTHR46207:SF1">
    <property type="entry name" value="PROTEIN RCC2"/>
    <property type="match status" value="1"/>
</dbReference>
<feature type="repeat" description="RCC1" evidence="6">
    <location>
        <begin position="197"/>
        <end position="260"/>
    </location>
</feature>
<feature type="region of interest" description="Disordered" evidence="7">
    <location>
        <begin position="549"/>
        <end position="616"/>
    </location>
</feature>
<feature type="compositionally biased region" description="Basic and acidic residues" evidence="7">
    <location>
        <begin position="448"/>
        <end position="471"/>
    </location>
</feature>
<dbReference type="PANTHER" id="PTHR46207">
    <property type="entry name" value="PROTEIN RCC2"/>
    <property type="match status" value="1"/>
</dbReference>
<dbReference type="AlphaFoldDB" id="A0A0D0BZS7"/>
<keyword evidence="3 5" id="KW-0863">Zinc-finger</keyword>
<dbReference type="SUPFAM" id="SSF50985">
    <property type="entry name" value="RCC1/BLIP-II"/>
    <property type="match status" value="1"/>
</dbReference>
<dbReference type="InterPro" id="IPR028641">
    <property type="entry name" value="RCC2"/>
</dbReference>
<dbReference type="Pfam" id="PF00628">
    <property type="entry name" value="PHD"/>
    <property type="match status" value="1"/>
</dbReference>
<evidence type="ECO:0000256" key="4">
    <source>
        <dbReference type="ARBA" id="ARBA00022833"/>
    </source>
</evidence>
<dbReference type="InterPro" id="IPR019786">
    <property type="entry name" value="Zinc_finger_PHD-type_CS"/>
</dbReference>
<evidence type="ECO:0000256" key="8">
    <source>
        <dbReference type="SAM" id="Phobius"/>
    </source>
</evidence>
<dbReference type="SMART" id="SM00249">
    <property type="entry name" value="PHD"/>
    <property type="match status" value="1"/>
</dbReference>
<reference evidence="10 11" key="1">
    <citation type="submission" date="2014-04" db="EMBL/GenBank/DDBJ databases">
        <title>Evolutionary Origins and Diversification of the Mycorrhizal Mutualists.</title>
        <authorList>
            <consortium name="DOE Joint Genome Institute"/>
            <consortium name="Mycorrhizal Genomics Consortium"/>
            <person name="Kohler A."/>
            <person name="Kuo A."/>
            <person name="Nagy L.G."/>
            <person name="Floudas D."/>
            <person name="Copeland A."/>
            <person name="Barry K.W."/>
            <person name="Cichocki N."/>
            <person name="Veneault-Fourrey C."/>
            <person name="LaButti K."/>
            <person name="Lindquist E.A."/>
            <person name="Lipzen A."/>
            <person name="Lundell T."/>
            <person name="Morin E."/>
            <person name="Murat C."/>
            <person name="Riley R."/>
            <person name="Ohm R."/>
            <person name="Sun H."/>
            <person name="Tunlid A."/>
            <person name="Henrissat B."/>
            <person name="Grigoriev I.V."/>
            <person name="Hibbett D.S."/>
            <person name="Martin F."/>
        </authorList>
    </citation>
    <scope>NUCLEOTIDE SEQUENCE [LARGE SCALE GENOMIC DNA]</scope>
    <source>
        <strain evidence="10 11">FD-317 M1</strain>
    </source>
</reference>
<dbReference type="OrthoDB" id="5370059at2759"/>
<dbReference type="InterPro" id="IPR058923">
    <property type="entry name" value="RCC1-like_dom"/>
</dbReference>
<feature type="compositionally biased region" description="Low complexity" evidence="7">
    <location>
        <begin position="571"/>
        <end position="580"/>
    </location>
</feature>
<feature type="region of interest" description="Disordered" evidence="7">
    <location>
        <begin position="427"/>
        <end position="473"/>
    </location>
</feature>
<dbReference type="InterPro" id="IPR011011">
    <property type="entry name" value="Znf_FYVE_PHD"/>
</dbReference>
<keyword evidence="8" id="KW-1133">Transmembrane helix</keyword>
<sequence length="645" mass="67525">MSANKENKDSEWGRVLICGGTDWTRLGRRDKVKDEEEEDIHPDLLEPHILRSLSNVKVASVHTGCAACHFVVLDVDGNAWIFGRNGSCCLGVYKDSAGKIVDAISENAPVKLNPAALGAAPRTKFVDAACGRNHTLLVGSDGQVWSSGANNYGQCGHSPCPEITGFKVVAGFGSDGSEQAAKVSAGITFSLVLTKSGKVFSFGSGEKGQLGNGSTGERITTGNKVAFDIIDTPYYIKELDGKKIVQISSGQQHSAAIDDEGLVYVWGYNGYCRLGLGNQVDVLKPKTVPQFTGPNNATMGSAVVCGPSNTVVIDRQGMYWMAGKWKNSGEGSSGSPYSSFRFIQDIMACKIIHAACGGVTHWVVTPDDEGLMTVAWGQNASNGELGLGPDEPKSSTKPTKHVPLEGIEVMQIAAGQNTTVFLVKPSSSALPTKDSKPSAISVSNGDSGVKDGAADPADPEDKYSDRPRHPEDLEDVPELCMVCNKDNGEDDSPLECDKCDSPYHLGCLSPPLEAVPPGEWFCPRCIKDPGAPLKGYEVVKPNLVPTAAGGGGSVAASRTGTPVGGGKRRNGAAAAVAAVDGDGDEDEDEEMIDGSSHGAGGRSKRKAPRASEGGGRGGGLFGFSVLVFSGVLTFLFGVGAKKKRQ</sequence>
<dbReference type="Proteomes" id="UP000053593">
    <property type="component" value="Unassembled WGS sequence"/>
</dbReference>
<dbReference type="SUPFAM" id="SSF57903">
    <property type="entry name" value="FYVE/PHD zinc finger"/>
    <property type="match status" value="1"/>
</dbReference>
<evidence type="ECO:0000256" key="6">
    <source>
        <dbReference type="PROSITE-ProRule" id="PRU00235"/>
    </source>
</evidence>